<evidence type="ECO:0000256" key="1">
    <source>
        <dbReference type="SAM" id="MobiDB-lite"/>
    </source>
</evidence>
<gene>
    <name evidence="3" type="ORF">CAUJ_LOCUS7846</name>
</gene>
<dbReference type="AlphaFoldDB" id="A0A8S1H976"/>
<feature type="signal peptide" evidence="2">
    <location>
        <begin position="1"/>
        <end position="19"/>
    </location>
</feature>
<evidence type="ECO:0000313" key="4">
    <source>
        <dbReference type="Proteomes" id="UP000835052"/>
    </source>
</evidence>
<feature type="chain" id="PRO_5035918636" evidence="2">
    <location>
        <begin position="20"/>
        <end position="418"/>
    </location>
</feature>
<evidence type="ECO:0000313" key="3">
    <source>
        <dbReference type="EMBL" id="CAD6191927.1"/>
    </source>
</evidence>
<feature type="compositionally biased region" description="Basic and acidic residues" evidence="1">
    <location>
        <begin position="364"/>
        <end position="373"/>
    </location>
</feature>
<feature type="region of interest" description="Disordered" evidence="1">
    <location>
        <begin position="364"/>
        <end position="399"/>
    </location>
</feature>
<feature type="compositionally biased region" description="Acidic residues" evidence="1">
    <location>
        <begin position="278"/>
        <end position="287"/>
    </location>
</feature>
<feature type="region of interest" description="Disordered" evidence="1">
    <location>
        <begin position="136"/>
        <end position="172"/>
    </location>
</feature>
<proteinExistence type="predicted"/>
<feature type="compositionally biased region" description="Acidic residues" evidence="1">
    <location>
        <begin position="138"/>
        <end position="152"/>
    </location>
</feature>
<name>A0A8S1H976_9PELO</name>
<organism evidence="3 4">
    <name type="scientific">Caenorhabditis auriculariae</name>
    <dbReference type="NCBI Taxonomy" id="2777116"/>
    <lineage>
        <taxon>Eukaryota</taxon>
        <taxon>Metazoa</taxon>
        <taxon>Ecdysozoa</taxon>
        <taxon>Nematoda</taxon>
        <taxon>Chromadorea</taxon>
        <taxon>Rhabditida</taxon>
        <taxon>Rhabditina</taxon>
        <taxon>Rhabditomorpha</taxon>
        <taxon>Rhabditoidea</taxon>
        <taxon>Rhabditidae</taxon>
        <taxon>Peloderinae</taxon>
        <taxon>Caenorhabditis</taxon>
    </lineage>
</organism>
<protein>
    <submittedName>
        <fullName evidence="3">Uncharacterized protein</fullName>
    </submittedName>
</protein>
<feature type="region of interest" description="Disordered" evidence="1">
    <location>
        <begin position="189"/>
        <end position="313"/>
    </location>
</feature>
<comment type="caution">
    <text evidence="3">The sequence shown here is derived from an EMBL/GenBank/DDBJ whole genome shotgun (WGS) entry which is preliminary data.</text>
</comment>
<dbReference type="EMBL" id="CAJGYM010000024">
    <property type="protein sequence ID" value="CAD6191927.1"/>
    <property type="molecule type" value="Genomic_DNA"/>
</dbReference>
<keyword evidence="4" id="KW-1185">Reference proteome</keyword>
<dbReference type="OrthoDB" id="5877415at2759"/>
<accession>A0A8S1H976</accession>
<keyword evidence="2" id="KW-0732">Signal</keyword>
<sequence length="418" mass="45585">MISLKRNFILICVVAECFAAINHNSAVYRLCSRGNCLGKRHRRDEPVVRVLHEGTLSDGTKIQSIKELTEDLPPLPFDEEVENMDDPRVGSISDSGEVLVPVDENGVVLPGFEDLVKPIVLEVNIADIKDSIRPAAVPEDDAKESPDVDESSVVDSSKWPEGHGPSVYPEDERLEEVVEPAKEADFVPIFNNGSVVPPDSQPNLPQEKTSVDGVPKLPEADPVDYSETDEVIKEDNPSEGGASEPVLKPDPAELEQTPLVFDKDDKNESNQEDLTGGEVDEEKEDVDVAVTPTLPSPSGNQDPSIEADDYNPEELEKMAEDLGARVLDKIMGNEKNEVDEGESPGSDAYVLEDPHLSKEEIAKIKEDSDRDAELNPGSNPIIRSGRVGLPSDIKRPDSATSNSISIVLFLVSAFYALY</sequence>
<dbReference type="Proteomes" id="UP000835052">
    <property type="component" value="Unassembled WGS sequence"/>
</dbReference>
<reference evidence="3" key="1">
    <citation type="submission" date="2020-10" db="EMBL/GenBank/DDBJ databases">
        <authorList>
            <person name="Kikuchi T."/>
        </authorList>
    </citation>
    <scope>NUCLEOTIDE SEQUENCE</scope>
    <source>
        <strain evidence="3">NKZ352</strain>
    </source>
</reference>
<evidence type="ECO:0000256" key="2">
    <source>
        <dbReference type="SAM" id="SignalP"/>
    </source>
</evidence>